<proteinExistence type="predicted"/>
<keyword evidence="4" id="KW-1185">Reference proteome</keyword>
<reference evidence="3 4" key="1">
    <citation type="submission" date="2017-06" db="EMBL/GenBank/DDBJ databases">
        <title>Draft genome sequence of a variant of Elsinoe murrayae.</title>
        <authorList>
            <person name="Cheng Q."/>
        </authorList>
    </citation>
    <scope>NUCLEOTIDE SEQUENCE [LARGE SCALE GENOMIC DNA]</scope>
    <source>
        <strain evidence="3 4">CQ-2017a</strain>
    </source>
</reference>
<dbReference type="PANTHER" id="PTHR22306:SF2">
    <property type="entry name" value="CHROMOSOME 7 OPEN READING FRAME 50"/>
    <property type="match status" value="1"/>
</dbReference>
<feature type="domain" description="WKF" evidence="2">
    <location>
        <begin position="104"/>
        <end position="165"/>
    </location>
</feature>
<evidence type="ECO:0000313" key="3">
    <source>
        <dbReference type="EMBL" id="PNS19073.1"/>
    </source>
</evidence>
<dbReference type="PANTHER" id="PTHR22306">
    <property type="entry name" value="CHROMOSOME 7 OPEN READING FRAME 50"/>
    <property type="match status" value="1"/>
</dbReference>
<feature type="compositionally biased region" description="Acidic residues" evidence="1">
    <location>
        <begin position="279"/>
        <end position="303"/>
    </location>
</feature>
<dbReference type="Proteomes" id="UP000243797">
    <property type="component" value="Unassembled WGS sequence"/>
</dbReference>
<gene>
    <name evidence="3" type="ORF">CAC42_1809</name>
</gene>
<dbReference type="AlphaFoldDB" id="A0A2K1QW00"/>
<evidence type="ECO:0000256" key="1">
    <source>
        <dbReference type="SAM" id="MobiDB-lite"/>
    </source>
</evidence>
<evidence type="ECO:0000313" key="4">
    <source>
        <dbReference type="Proteomes" id="UP000243797"/>
    </source>
</evidence>
<dbReference type="InParanoid" id="A0A2K1QW00"/>
<organism evidence="3 4">
    <name type="scientific">Sphaceloma murrayae</name>
    <dbReference type="NCBI Taxonomy" id="2082308"/>
    <lineage>
        <taxon>Eukaryota</taxon>
        <taxon>Fungi</taxon>
        <taxon>Dikarya</taxon>
        <taxon>Ascomycota</taxon>
        <taxon>Pezizomycotina</taxon>
        <taxon>Dothideomycetes</taxon>
        <taxon>Dothideomycetidae</taxon>
        <taxon>Myriangiales</taxon>
        <taxon>Elsinoaceae</taxon>
        <taxon>Sphaceloma</taxon>
    </lineage>
</organism>
<feature type="region of interest" description="Disordered" evidence="1">
    <location>
        <begin position="254"/>
        <end position="380"/>
    </location>
</feature>
<protein>
    <recommendedName>
        <fullName evidence="2">WKF domain-containing protein</fullName>
    </recommendedName>
</protein>
<feature type="compositionally biased region" description="Low complexity" evidence="1">
    <location>
        <begin position="304"/>
        <end position="338"/>
    </location>
</feature>
<dbReference type="EMBL" id="NKHZ01000033">
    <property type="protein sequence ID" value="PNS19073.1"/>
    <property type="molecule type" value="Genomic_DNA"/>
</dbReference>
<feature type="compositionally biased region" description="Basic and acidic residues" evidence="1">
    <location>
        <begin position="340"/>
        <end position="372"/>
    </location>
</feature>
<feature type="region of interest" description="Disordered" evidence="1">
    <location>
        <begin position="1"/>
        <end position="98"/>
    </location>
</feature>
<dbReference type="InterPro" id="IPR019327">
    <property type="entry name" value="WKF"/>
</dbReference>
<name>A0A2K1QW00_9PEZI</name>
<accession>A0A2K1QW00</accession>
<dbReference type="OrthoDB" id="10261563at2759"/>
<dbReference type="Pfam" id="PF10180">
    <property type="entry name" value="WKF"/>
    <property type="match status" value="1"/>
</dbReference>
<feature type="compositionally biased region" description="Polar residues" evidence="1">
    <location>
        <begin position="1"/>
        <end position="17"/>
    </location>
</feature>
<evidence type="ECO:0000259" key="2">
    <source>
        <dbReference type="Pfam" id="PF10180"/>
    </source>
</evidence>
<comment type="caution">
    <text evidence="3">The sequence shown here is derived from an EMBL/GenBank/DDBJ whole genome shotgun (WGS) entry which is preliminary data.</text>
</comment>
<sequence>MLVRMETSTGGDNTLSQSRKKRSKSVTFADDTKIDDGNSAKSFGAPASDPPPAVHPQINSSTHGATEDFSIPDVPVPNSKKSKNSKDRKTRSGDKDKRTPGYVEYLQLYFNDRPNWKFNKSKQTDLLKNIWNFFRVPSELDTALVEYIKGLQGEGARQRLQNEATGRVRKANDRVIKILEEAEPSSAKIGMATQEERADAESRAFQLQCQKRGIQVTRETYRELLEEDERQQLAESERAGRLLYEAFTGLATPTTTTATAPIGRRSRKSRTATGPDLSDTSESDDTSSSSEDESSDDESDSSESDSGSSESESVSSDSESESSDSGSESSSGSGSGSDADSDHKIFSDKFLDKYRPKKDYSHLKARAEEIKKQRGKGGVK</sequence>
<feature type="compositionally biased region" description="Basic and acidic residues" evidence="1">
    <location>
        <begin position="84"/>
        <end position="98"/>
    </location>
</feature>